<dbReference type="Proteomes" id="UP000001868">
    <property type="component" value="Chromosome"/>
</dbReference>
<dbReference type="Pfam" id="PF02771">
    <property type="entry name" value="Acyl-CoA_dh_N"/>
    <property type="match status" value="1"/>
</dbReference>
<evidence type="ECO:0000256" key="5">
    <source>
        <dbReference type="ARBA" id="ARBA00023002"/>
    </source>
</evidence>
<dbReference type="SUPFAM" id="SSF56645">
    <property type="entry name" value="Acyl-CoA dehydrogenase NM domain-like"/>
    <property type="match status" value="1"/>
</dbReference>
<reference evidence="10 11" key="1">
    <citation type="journal article" date="2008" name="BMC Genomics">
        <title>Complete genome of Phenylobacterium zucineum - a novel facultative intracellular bacterium isolated from human erythroleukemia cell line K562.</title>
        <authorList>
            <person name="Luo Y."/>
            <person name="Xu X."/>
            <person name="Ding Z."/>
            <person name="Liu Z."/>
            <person name="Zhang B."/>
            <person name="Yan Z."/>
            <person name="Sun J."/>
            <person name="Hu S."/>
            <person name="Hu X."/>
        </authorList>
    </citation>
    <scope>NUCLEOTIDE SEQUENCE [LARGE SCALE GENOMIC DNA]</scope>
    <source>
        <strain evidence="10 11">HLK1</strain>
    </source>
</reference>
<dbReference type="PANTHER" id="PTHR43292">
    <property type="entry name" value="ACYL-COA DEHYDROGENASE"/>
    <property type="match status" value="1"/>
</dbReference>
<comment type="similarity">
    <text evidence="2 6">Belongs to the acyl-CoA dehydrogenase family.</text>
</comment>
<dbReference type="HOGENOM" id="CLU_018204_9_0_5"/>
<dbReference type="STRING" id="450851.PHZ_c2541"/>
<dbReference type="Gene3D" id="2.40.110.10">
    <property type="entry name" value="Butyryl-CoA Dehydrogenase, subunit A, domain 2"/>
    <property type="match status" value="1"/>
</dbReference>
<dbReference type="SUPFAM" id="SSF47203">
    <property type="entry name" value="Acyl-CoA dehydrogenase C-terminal domain-like"/>
    <property type="match status" value="1"/>
</dbReference>
<organism evidence="10 11">
    <name type="scientific">Phenylobacterium zucineum (strain HLK1)</name>
    <dbReference type="NCBI Taxonomy" id="450851"/>
    <lineage>
        <taxon>Bacteria</taxon>
        <taxon>Pseudomonadati</taxon>
        <taxon>Pseudomonadota</taxon>
        <taxon>Alphaproteobacteria</taxon>
        <taxon>Caulobacterales</taxon>
        <taxon>Caulobacteraceae</taxon>
        <taxon>Phenylobacterium</taxon>
    </lineage>
</organism>
<evidence type="ECO:0000259" key="8">
    <source>
        <dbReference type="Pfam" id="PF02770"/>
    </source>
</evidence>
<dbReference type="eggNOG" id="COG1960">
    <property type="taxonomic scope" value="Bacteria"/>
</dbReference>
<dbReference type="RefSeq" id="WP_012523088.1">
    <property type="nucleotide sequence ID" value="NC_011144.1"/>
</dbReference>
<proteinExistence type="inferred from homology"/>
<dbReference type="KEGG" id="pzu:PHZ_c2541"/>
<dbReference type="OrthoDB" id="9780544at2"/>
<evidence type="ECO:0000259" key="9">
    <source>
        <dbReference type="Pfam" id="PF02771"/>
    </source>
</evidence>
<evidence type="ECO:0000259" key="7">
    <source>
        <dbReference type="Pfam" id="PF00441"/>
    </source>
</evidence>
<dbReference type="InterPro" id="IPR009075">
    <property type="entry name" value="AcylCo_DH/oxidase_C"/>
</dbReference>
<dbReference type="InterPro" id="IPR036250">
    <property type="entry name" value="AcylCo_DH-like_C"/>
</dbReference>
<name>B4RH02_PHEZH</name>
<accession>B4RH02</accession>
<dbReference type="Gene3D" id="1.10.540.10">
    <property type="entry name" value="Acyl-CoA dehydrogenase/oxidase, N-terminal domain"/>
    <property type="match status" value="1"/>
</dbReference>
<evidence type="ECO:0000256" key="3">
    <source>
        <dbReference type="ARBA" id="ARBA00022630"/>
    </source>
</evidence>
<dbReference type="InterPro" id="IPR046373">
    <property type="entry name" value="Acyl-CoA_Oxase/DH_mid-dom_sf"/>
</dbReference>
<evidence type="ECO:0000256" key="2">
    <source>
        <dbReference type="ARBA" id="ARBA00009347"/>
    </source>
</evidence>
<dbReference type="GO" id="GO:0050660">
    <property type="term" value="F:flavin adenine dinucleotide binding"/>
    <property type="evidence" value="ECO:0007669"/>
    <property type="project" value="InterPro"/>
</dbReference>
<keyword evidence="4 6" id="KW-0274">FAD</keyword>
<feature type="domain" description="Acyl-CoA dehydrogenase/oxidase N-terminal" evidence="9">
    <location>
        <begin position="7"/>
        <end position="118"/>
    </location>
</feature>
<keyword evidence="5 6" id="KW-0560">Oxidoreductase</keyword>
<dbReference type="InterPro" id="IPR009100">
    <property type="entry name" value="AcylCoA_DH/oxidase_NM_dom_sf"/>
</dbReference>
<evidence type="ECO:0000256" key="6">
    <source>
        <dbReference type="RuleBase" id="RU362125"/>
    </source>
</evidence>
<dbReference type="Gene3D" id="1.20.140.10">
    <property type="entry name" value="Butyryl-CoA Dehydrogenase, subunit A, domain 3"/>
    <property type="match status" value="1"/>
</dbReference>
<evidence type="ECO:0000313" key="10">
    <source>
        <dbReference type="EMBL" id="ACG78950.1"/>
    </source>
</evidence>
<dbReference type="InterPro" id="IPR006091">
    <property type="entry name" value="Acyl-CoA_Oxase/DH_mid-dom"/>
</dbReference>
<evidence type="ECO:0000256" key="1">
    <source>
        <dbReference type="ARBA" id="ARBA00001974"/>
    </source>
</evidence>
<evidence type="ECO:0000313" key="11">
    <source>
        <dbReference type="Proteomes" id="UP000001868"/>
    </source>
</evidence>
<gene>
    <name evidence="10" type="ordered locus">PHZ_c2541</name>
</gene>
<dbReference type="Pfam" id="PF00441">
    <property type="entry name" value="Acyl-CoA_dh_1"/>
    <property type="match status" value="1"/>
</dbReference>
<dbReference type="FunFam" id="2.40.110.10:FF:000011">
    <property type="entry name" value="Acyl-CoA dehydrogenase FadE34"/>
    <property type="match status" value="1"/>
</dbReference>
<protein>
    <submittedName>
        <fullName evidence="10">Acyl-CoA dehydrogenase</fullName>
    </submittedName>
</protein>
<dbReference type="InterPro" id="IPR013786">
    <property type="entry name" value="AcylCoA_DH/ox_N"/>
</dbReference>
<dbReference type="EMBL" id="CP000747">
    <property type="protein sequence ID" value="ACG78950.1"/>
    <property type="molecule type" value="Genomic_DNA"/>
</dbReference>
<sequence length="391" mass="43222">MDLTLGEEYDAFREEVLQFLAEAWPPRQPSGDEAADAKAFRRLATERGLLYRRFPREYGGSGQAPDPLKDRIVREEFARRGAPGELAGIGQKMLAPTLLARGEEWQKRRFIAPTLAGDLVWCQGYSEPGSGSDLASLRTRAVLDGDAWVIAGQKIWTSDARAADYMFILVRTEPDAPKHAGISYLLLDMKAPGITIRPLKQMNGEAHFNEVFFDEVRTPADWIVGKRGEGWSVARTTLSFERASVNAPEAMDDLLRRVKDQARTARRNGRPLIEDPVFRDELARVEGYAMAHRYSVLRQMSMDTVGQDPGLAGLCNKLVGTDVGLKIARLFQEAAGDAGLLMPGPGVTRDDMDAMFWIMRSMSVTIAGGTSNIQRNIIAERGLGLPRDPGS</sequence>
<comment type="cofactor">
    <cofactor evidence="1 6">
        <name>FAD</name>
        <dbReference type="ChEBI" id="CHEBI:57692"/>
    </cofactor>
</comment>
<dbReference type="InterPro" id="IPR037069">
    <property type="entry name" value="AcylCoA_DH/ox_N_sf"/>
</dbReference>
<dbReference type="GO" id="GO:0005886">
    <property type="term" value="C:plasma membrane"/>
    <property type="evidence" value="ECO:0007669"/>
    <property type="project" value="TreeGrafter"/>
</dbReference>
<dbReference type="PANTHER" id="PTHR43292:SF3">
    <property type="entry name" value="ACYL-COA DEHYDROGENASE FADE29"/>
    <property type="match status" value="1"/>
</dbReference>
<evidence type="ECO:0000256" key="4">
    <source>
        <dbReference type="ARBA" id="ARBA00022827"/>
    </source>
</evidence>
<dbReference type="InterPro" id="IPR052161">
    <property type="entry name" value="Mycobact_Acyl-CoA_DH"/>
</dbReference>
<feature type="domain" description="Acyl-CoA oxidase/dehydrogenase middle" evidence="8">
    <location>
        <begin position="122"/>
        <end position="216"/>
    </location>
</feature>
<keyword evidence="3 6" id="KW-0285">Flavoprotein</keyword>
<dbReference type="AlphaFoldDB" id="B4RH02"/>
<dbReference type="GO" id="GO:0016627">
    <property type="term" value="F:oxidoreductase activity, acting on the CH-CH group of donors"/>
    <property type="evidence" value="ECO:0007669"/>
    <property type="project" value="InterPro"/>
</dbReference>
<keyword evidence="11" id="KW-1185">Reference proteome</keyword>
<dbReference type="Pfam" id="PF02770">
    <property type="entry name" value="Acyl-CoA_dh_M"/>
    <property type="match status" value="1"/>
</dbReference>
<feature type="domain" description="Acyl-CoA dehydrogenase/oxidase C-terminal" evidence="7">
    <location>
        <begin position="228"/>
        <end position="382"/>
    </location>
</feature>